<dbReference type="RefSeq" id="WP_160762397.1">
    <property type="nucleotide sequence ID" value="NZ_WUPT01000001.1"/>
</dbReference>
<dbReference type="SUPFAM" id="SSF53448">
    <property type="entry name" value="Nucleotide-diphospho-sugar transferases"/>
    <property type="match status" value="1"/>
</dbReference>
<protein>
    <submittedName>
        <fullName evidence="1">Glycosyltransferase</fullName>
    </submittedName>
</protein>
<comment type="caution">
    <text evidence="1">The sequence shown here is derived from an EMBL/GenBank/DDBJ whole genome shotgun (WGS) entry which is preliminary data.</text>
</comment>
<name>A0A7C9IFY9_9RHOB</name>
<proteinExistence type="predicted"/>
<organism evidence="1 2">
    <name type="scientific">Kangsaoukella pontilimi</name>
    <dbReference type="NCBI Taxonomy" id="2691042"/>
    <lineage>
        <taxon>Bacteria</taxon>
        <taxon>Pseudomonadati</taxon>
        <taxon>Pseudomonadota</taxon>
        <taxon>Alphaproteobacteria</taxon>
        <taxon>Rhodobacterales</taxon>
        <taxon>Paracoccaceae</taxon>
        <taxon>Kangsaoukella</taxon>
    </lineage>
</organism>
<dbReference type="Proteomes" id="UP000480350">
    <property type="component" value="Unassembled WGS sequence"/>
</dbReference>
<sequence length="254" mass="28778">MSERVVLSMKWGTLYNARYVNVLYNAVRDHIDGPFRFVCLTDEPDGLASGIETHPIPDLGLPQERWNHGAWPKLAVFARDLFGLQGRLLFIDLDSVIVDRLDPFFEAGGAFRAIGGGSGWRRGAAWTDPPRLLSGVFSMDFGAHPDVLDAFMADKEAAYDRAENEQHFIEQTISSWEPWPDGWVLSFKYHLRRSIGADLIKPVYDPPPGAKIVAFHGNPRPIDLVGRKRLWSEPPHSVRCPVTWLDDYWESYGE</sequence>
<keyword evidence="1" id="KW-0808">Transferase</keyword>
<accession>A0A7C9IFY9</accession>
<dbReference type="Gene3D" id="3.90.550.10">
    <property type="entry name" value="Spore Coat Polysaccharide Biosynthesis Protein SpsA, Chain A"/>
    <property type="match status" value="1"/>
</dbReference>
<evidence type="ECO:0000313" key="1">
    <source>
        <dbReference type="EMBL" id="MXQ06462.1"/>
    </source>
</evidence>
<dbReference type="EMBL" id="WUPT01000001">
    <property type="protein sequence ID" value="MXQ06462.1"/>
    <property type="molecule type" value="Genomic_DNA"/>
</dbReference>
<keyword evidence="2" id="KW-1185">Reference proteome</keyword>
<evidence type="ECO:0000313" key="2">
    <source>
        <dbReference type="Proteomes" id="UP000480350"/>
    </source>
</evidence>
<dbReference type="AlphaFoldDB" id="A0A7C9IFY9"/>
<reference evidence="1 2" key="2">
    <citation type="submission" date="2020-03" db="EMBL/GenBank/DDBJ databases">
        <title>Kangsaoukella pontilimi gen. nov., sp. nov., a new member of the family Rhodobacteraceae isolated from a tidal mudflat.</title>
        <authorList>
            <person name="Kim I.S."/>
        </authorList>
    </citation>
    <scope>NUCLEOTIDE SEQUENCE [LARGE SCALE GENOMIC DNA]</scope>
    <source>
        <strain evidence="1 2">GH1-50</strain>
    </source>
</reference>
<dbReference type="GO" id="GO:0016740">
    <property type="term" value="F:transferase activity"/>
    <property type="evidence" value="ECO:0007669"/>
    <property type="project" value="UniProtKB-KW"/>
</dbReference>
<gene>
    <name evidence="1" type="ORF">GQ651_01240</name>
</gene>
<dbReference type="InterPro" id="IPR029044">
    <property type="entry name" value="Nucleotide-diphossugar_trans"/>
</dbReference>
<reference evidence="1 2" key="1">
    <citation type="submission" date="2019-12" db="EMBL/GenBank/DDBJ databases">
        <authorList>
            <person name="Lee S.D."/>
        </authorList>
    </citation>
    <scope>NUCLEOTIDE SEQUENCE [LARGE SCALE GENOMIC DNA]</scope>
    <source>
        <strain evidence="1 2">GH1-50</strain>
    </source>
</reference>